<gene>
    <name evidence="1" type="ORF">S01H4_55434</name>
</gene>
<name>X1EMD5_9ZZZZ</name>
<comment type="caution">
    <text evidence="1">The sequence shown here is derived from an EMBL/GenBank/DDBJ whole genome shotgun (WGS) entry which is preliminary data.</text>
</comment>
<reference evidence="1" key="1">
    <citation type="journal article" date="2014" name="Front. Microbiol.">
        <title>High frequency of phylogenetically diverse reductive dehalogenase-homologous genes in deep subseafloor sedimentary metagenomes.</title>
        <authorList>
            <person name="Kawai M."/>
            <person name="Futagami T."/>
            <person name="Toyoda A."/>
            <person name="Takaki Y."/>
            <person name="Nishi S."/>
            <person name="Hori S."/>
            <person name="Arai W."/>
            <person name="Tsubouchi T."/>
            <person name="Morono Y."/>
            <person name="Uchiyama I."/>
            <person name="Ito T."/>
            <person name="Fujiyama A."/>
            <person name="Inagaki F."/>
            <person name="Takami H."/>
        </authorList>
    </citation>
    <scope>NUCLEOTIDE SEQUENCE</scope>
    <source>
        <strain evidence="1">Expedition CK06-06</strain>
    </source>
</reference>
<evidence type="ECO:0000313" key="1">
    <source>
        <dbReference type="EMBL" id="GAH18294.1"/>
    </source>
</evidence>
<feature type="non-terminal residue" evidence="1">
    <location>
        <position position="36"/>
    </location>
</feature>
<protein>
    <submittedName>
        <fullName evidence="1">Uncharacterized protein</fullName>
    </submittedName>
</protein>
<organism evidence="1">
    <name type="scientific">marine sediment metagenome</name>
    <dbReference type="NCBI Taxonomy" id="412755"/>
    <lineage>
        <taxon>unclassified sequences</taxon>
        <taxon>metagenomes</taxon>
        <taxon>ecological metagenomes</taxon>
    </lineage>
</organism>
<dbReference type="EMBL" id="BART01031996">
    <property type="protein sequence ID" value="GAH18294.1"/>
    <property type="molecule type" value="Genomic_DNA"/>
</dbReference>
<proteinExistence type="predicted"/>
<accession>X1EMD5</accession>
<dbReference type="AlphaFoldDB" id="X1EMD5"/>
<sequence length="36" mass="4286">MGCRKRISIRAKLIFSNEVNIEVRKFPDWMKMTMGV</sequence>